<name>A0ABD0JRZ8_9CAEN</name>
<evidence type="ECO:0000313" key="3">
    <source>
        <dbReference type="Proteomes" id="UP001519460"/>
    </source>
</evidence>
<dbReference type="EMBL" id="JACVVK020000339">
    <property type="protein sequence ID" value="KAK7477863.1"/>
    <property type="molecule type" value="Genomic_DNA"/>
</dbReference>
<feature type="region of interest" description="Disordered" evidence="1">
    <location>
        <begin position="1"/>
        <end position="103"/>
    </location>
</feature>
<comment type="caution">
    <text evidence="2">The sequence shown here is derived from an EMBL/GenBank/DDBJ whole genome shotgun (WGS) entry which is preliminary data.</text>
</comment>
<reference evidence="2 3" key="1">
    <citation type="journal article" date="2023" name="Sci. Data">
        <title>Genome assembly of the Korean intertidal mud-creeper Batillaria attramentaria.</title>
        <authorList>
            <person name="Patra A.K."/>
            <person name="Ho P.T."/>
            <person name="Jun S."/>
            <person name="Lee S.J."/>
            <person name="Kim Y."/>
            <person name="Won Y.J."/>
        </authorList>
    </citation>
    <scope>NUCLEOTIDE SEQUENCE [LARGE SCALE GENOMIC DNA]</scope>
    <source>
        <strain evidence="2">Wonlab-2016</strain>
    </source>
</reference>
<evidence type="ECO:0000256" key="1">
    <source>
        <dbReference type="SAM" id="MobiDB-lite"/>
    </source>
</evidence>
<protein>
    <submittedName>
        <fullName evidence="2">Uncharacterized protein</fullName>
    </submittedName>
</protein>
<gene>
    <name evidence="2" type="ORF">BaRGS_00030859</name>
</gene>
<dbReference type="Proteomes" id="UP001519460">
    <property type="component" value="Unassembled WGS sequence"/>
</dbReference>
<feature type="non-terminal residue" evidence="2">
    <location>
        <position position="1"/>
    </location>
</feature>
<evidence type="ECO:0000313" key="2">
    <source>
        <dbReference type="EMBL" id="KAK7477863.1"/>
    </source>
</evidence>
<keyword evidence="3" id="KW-1185">Reference proteome</keyword>
<accession>A0ABD0JRZ8</accession>
<organism evidence="2 3">
    <name type="scientific">Batillaria attramentaria</name>
    <dbReference type="NCBI Taxonomy" id="370345"/>
    <lineage>
        <taxon>Eukaryota</taxon>
        <taxon>Metazoa</taxon>
        <taxon>Spiralia</taxon>
        <taxon>Lophotrochozoa</taxon>
        <taxon>Mollusca</taxon>
        <taxon>Gastropoda</taxon>
        <taxon>Caenogastropoda</taxon>
        <taxon>Sorbeoconcha</taxon>
        <taxon>Cerithioidea</taxon>
        <taxon>Batillariidae</taxon>
        <taxon>Batillaria</taxon>
    </lineage>
</organism>
<proteinExistence type="predicted"/>
<feature type="compositionally biased region" description="Basic and acidic residues" evidence="1">
    <location>
        <begin position="77"/>
        <end position="103"/>
    </location>
</feature>
<dbReference type="AlphaFoldDB" id="A0ABD0JRZ8"/>
<sequence>TRKMPKTSHQSGDSPPPKRRRQGQSDDAGPGEPTGREAPPSQSAPVAEGKPSVPHNSQNVGVHTYTRGAEIGRHKKGDPLDPLHITVRSEMKEKEFGKETSLT</sequence>